<evidence type="ECO:0000256" key="4">
    <source>
        <dbReference type="ARBA" id="ARBA00023139"/>
    </source>
</evidence>
<dbReference type="SUPFAM" id="SSF53850">
    <property type="entry name" value="Periplasmic binding protein-like II"/>
    <property type="match status" value="1"/>
</dbReference>
<reference evidence="7 8" key="1">
    <citation type="submission" date="2017-07" db="EMBL/GenBank/DDBJ databases">
        <title>Isolation and whole genome analysis of endospore-forming bacteria from heroin.</title>
        <authorList>
            <person name="Kalinowski J."/>
            <person name="Ahrens B."/>
            <person name="Al-Dilaimi A."/>
            <person name="Winkler A."/>
            <person name="Wibberg D."/>
            <person name="Schleenbecker U."/>
            <person name="Ruckert C."/>
            <person name="Wolfel R."/>
            <person name="Grass G."/>
        </authorList>
    </citation>
    <scope>NUCLEOTIDE SEQUENCE [LARGE SCALE GENOMIC DNA]</scope>
    <source>
        <strain evidence="7 8">7539</strain>
    </source>
</reference>
<dbReference type="PROSITE" id="PS51257">
    <property type="entry name" value="PROKAR_LIPOPROTEIN"/>
    <property type="match status" value="1"/>
</dbReference>
<evidence type="ECO:0000256" key="1">
    <source>
        <dbReference type="ARBA" id="ARBA00022475"/>
    </source>
</evidence>
<keyword evidence="5" id="KW-0449">Lipoprotein</keyword>
<dbReference type="RefSeq" id="WP_095327165.1">
    <property type="nucleotide sequence ID" value="NZ_NPCC01000034.1"/>
</dbReference>
<dbReference type="Proteomes" id="UP000216207">
    <property type="component" value="Unassembled WGS sequence"/>
</dbReference>
<dbReference type="PANTHER" id="PTHR43649">
    <property type="entry name" value="ARABINOSE-BINDING PROTEIN-RELATED"/>
    <property type="match status" value="1"/>
</dbReference>
<keyword evidence="2 6" id="KW-0732">Signal</keyword>
<evidence type="ECO:0000256" key="6">
    <source>
        <dbReference type="SAM" id="SignalP"/>
    </source>
</evidence>
<feature type="chain" id="PRO_5011972694" description="Sugar ABC transporter substrate-binding protein" evidence="6">
    <location>
        <begin position="27"/>
        <end position="452"/>
    </location>
</feature>
<accession>A0A268NWC4</accession>
<keyword evidence="3" id="KW-0472">Membrane</keyword>
<dbReference type="Gene3D" id="3.40.190.10">
    <property type="entry name" value="Periplasmic binding protein-like II"/>
    <property type="match status" value="1"/>
</dbReference>
<keyword evidence="4" id="KW-0564">Palmitate</keyword>
<dbReference type="Pfam" id="PF01547">
    <property type="entry name" value="SBP_bac_1"/>
    <property type="match status" value="1"/>
</dbReference>
<evidence type="ECO:0000256" key="5">
    <source>
        <dbReference type="ARBA" id="ARBA00023288"/>
    </source>
</evidence>
<dbReference type="AlphaFoldDB" id="A0A268NWC4"/>
<dbReference type="EMBL" id="NPCC01000034">
    <property type="protein sequence ID" value="PAE87380.1"/>
    <property type="molecule type" value="Genomic_DNA"/>
</dbReference>
<keyword evidence="1" id="KW-1003">Cell membrane</keyword>
<evidence type="ECO:0000313" key="7">
    <source>
        <dbReference type="EMBL" id="PAE87380.1"/>
    </source>
</evidence>
<evidence type="ECO:0000313" key="8">
    <source>
        <dbReference type="Proteomes" id="UP000216207"/>
    </source>
</evidence>
<dbReference type="PANTHER" id="PTHR43649:SF33">
    <property type="entry name" value="POLYGALACTURONAN_RHAMNOGALACTURONAN-BINDING PROTEIN YTCQ"/>
    <property type="match status" value="1"/>
</dbReference>
<dbReference type="InterPro" id="IPR050490">
    <property type="entry name" value="Bact_solute-bd_prot1"/>
</dbReference>
<evidence type="ECO:0000256" key="3">
    <source>
        <dbReference type="ARBA" id="ARBA00023136"/>
    </source>
</evidence>
<dbReference type="CDD" id="cd13585">
    <property type="entry name" value="PBP2_TMBP_like"/>
    <property type="match status" value="1"/>
</dbReference>
<feature type="signal peptide" evidence="6">
    <location>
        <begin position="1"/>
        <end position="26"/>
    </location>
</feature>
<protein>
    <recommendedName>
        <fullName evidence="9">Sugar ABC transporter substrate-binding protein</fullName>
    </recommendedName>
</protein>
<dbReference type="InterPro" id="IPR006059">
    <property type="entry name" value="SBP"/>
</dbReference>
<proteinExistence type="predicted"/>
<gene>
    <name evidence="7" type="ORF">CHH72_18140</name>
</gene>
<evidence type="ECO:0000256" key="2">
    <source>
        <dbReference type="ARBA" id="ARBA00022729"/>
    </source>
</evidence>
<organism evidence="7 8">
    <name type="scientific">Shouchella clausii</name>
    <name type="common">Alkalihalobacillus clausii</name>
    <dbReference type="NCBI Taxonomy" id="79880"/>
    <lineage>
        <taxon>Bacteria</taxon>
        <taxon>Bacillati</taxon>
        <taxon>Bacillota</taxon>
        <taxon>Bacilli</taxon>
        <taxon>Bacillales</taxon>
        <taxon>Bacillaceae</taxon>
        <taxon>Shouchella</taxon>
    </lineage>
</organism>
<sequence length="452" mass="51099">MKGRLKDACHVVTLLAAFSCSGCLFASVGTNDPVELRFTYWGGPLEREAVETLISTFNSEHPGIQVRAQLVPINSYVEKMNVMAASKTLPDVGYFPEGSLYPWVENGMLRDLTPLLTGNEANEKLDYTLYQFHDGPIAGGSVANEVINIYYNKQLFAEAGVELPPTKAEEAWSWDEFVEVAKRLTVDRNGRRANEPGFDENRIETYGVSNFTGWIDSFLFSNGGGFVDETGKQLMIDQPESIEVLQHVADLMYVHYVMPKPSDLSTVPATDTALLTKRVAMAVDGQWAMQELGRASVEDGLDFGIGVLPYFEQPATTNYGTPIVAFETGKEGEHRQAVDTFLTYIMDPENVLMLINEGLWMPNETAWYEDREKIERWIDTPIHPPEYEEAVIDWAKDYVVQNPNYFWDDRQKAGDIISPALDQLWLNNKTAEEVVHEDIMPRMKRQFGDKYE</sequence>
<comment type="caution">
    <text evidence="7">The sequence shown here is derived from an EMBL/GenBank/DDBJ whole genome shotgun (WGS) entry which is preliminary data.</text>
</comment>
<name>A0A268NWC4_SHOCL</name>
<evidence type="ECO:0008006" key="9">
    <source>
        <dbReference type="Google" id="ProtNLM"/>
    </source>
</evidence>